<comment type="caution">
    <text evidence="2">The sequence shown here is derived from an EMBL/GenBank/DDBJ whole genome shotgun (WGS) entry which is preliminary data.</text>
</comment>
<dbReference type="Proteomes" id="UP000308365">
    <property type="component" value="Unassembled WGS sequence"/>
</dbReference>
<feature type="compositionally biased region" description="Basic and acidic residues" evidence="1">
    <location>
        <begin position="232"/>
        <end position="253"/>
    </location>
</feature>
<dbReference type="AlphaFoldDB" id="A0A4U1FB58"/>
<feature type="region of interest" description="Disordered" evidence="1">
    <location>
        <begin position="214"/>
        <end position="329"/>
    </location>
</feature>
<evidence type="ECO:0000313" key="3">
    <source>
        <dbReference type="Proteomes" id="UP000308365"/>
    </source>
</evidence>
<feature type="compositionally biased region" description="Low complexity" evidence="1">
    <location>
        <begin position="300"/>
        <end position="309"/>
    </location>
</feature>
<protein>
    <submittedName>
        <fullName evidence="2">Uncharacterized protein</fullName>
    </submittedName>
</protein>
<gene>
    <name evidence="2" type="ORF">EI555_006739</name>
</gene>
<sequence>MSLESGWCVEKLDESGVSITSRACWRLTLQTHVKRKVAASSRAQHAAAVQFIFVEQNLREDGGRDLSFCEAQGARGLGTGAQHLVGSAGPEATLGFQGPRVPKEPDRGLEKGPTVRLGPALPPLPGLRGARAGSGLAGSSPCADSAPPPQARAQLRVASRPLLPRAPPPPTPTAWLSCWAGGPGCDHLPEAPPSARALSAPRCVFISSPAGASPSLPVRAHIPPPGLTSHGPRSEPRRPRSRDRCRAGRTELRRRLHGAPSADRQAPTAEPEFCGPMVSESQSSTPSWAPLLPPFSAHCSGSSRGSSGSPTTGNPTAQASGPPQSRPDWTLGPRLKWCCLASQGKKGISLTVSGSTWKPRRGVGPAGDSCRFGLSASFPCSGQSIHVCALGSQPSLMFGPWGSDCDCPLPWSCEGMWHALWLFLATWTCFPV</sequence>
<feature type="compositionally biased region" description="Basic and acidic residues" evidence="1">
    <location>
        <begin position="101"/>
        <end position="110"/>
    </location>
</feature>
<evidence type="ECO:0000256" key="1">
    <source>
        <dbReference type="SAM" id="MobiDB-lite"/>
    </source>
</evidence>
<name>A0A4U1FB58_MONMO</name>
<feature type="region of interest" description="Disordered" evidence="1">
    <location>
        <begin position="90"/>
        <end position="152"/>
    </location>
</feature>
<evidence type="ECO:0000313" key="2">
    <source>
        <dbReference type="EMBL" id="TKC46872.1"/>
    </source>
</evidence>
<organism evidence="2 3">
    <name type="scientific">Monodon monoceros</name>
    <name type="common">Narwhal</name>
    <name type="synonym">Ceratodon monodon</name>
    <dbReference type="NCBI Taxonomy" id="40151"/>
    <lineage>
        <taxon>Eukaryota</taxon>
        <taxon>Metazoa</taxon>
        <taxon>Chordata</taxon>
        <taxon>Craniata</taxon>
        <taxon>Vertebrata</taxon>
        <taxon>Euteleostomi</taxon>
        <taxon>Mammalia</taxon>
        <taxon>Eutheria</taxon>
        <taxon>Laurasiatheria</taxon>
        <taxon>Artiodactyla</taxon>
        <taxon>Whippomorpha</taxon>
        <taxon>Cetacea</taxon>
        <taxon>Odontoceti</taxon>
        <taxon>Monodontidae</taxon>
        <taxon>Monodon</taxon>
    </lineage>
</organism>
<reference evidence="3" key="1">
    <citation type="journal article" date="2019" name="IScience">
        <title>Narwhal Genome Reveals Long-Term Low Genetic Diversity despite Current Large Abundance Size.</title>
        <authorList>
            <person name="Westbury M.V."/>
            <person name="Petersen B."/>
            <person name="Garde E."/>
            <person name="Heide-Jorgensen M.P."/>
            <person name="Lorenzen E.D."/>
        </authorList>
    </citation>
    <scope>NUCLEOTIDE SEQUENCE [LARGE SCALE GENOMIC DNA]</scope>
</reference>
<feature type="compositionally biased region" description="Polar residues" evidence="1">
    <location>
        <begin position="310"/>
        <end position="323"/>
    </location>
</feature>
<proteinExistence type="predicted"/>
<accession>A0A4U1FB58</accession>
<feature type="compositionally biased region" description="Low complexity" evidence="1">
    <location>
        <begin position="126"/>
        <end position="141"/>
    </location>
</feature>
<dbReference type="EMBL" id="RWIC01000238">
    <property type="protein sequence ID" value="TKC46872.1"/>
    <property type="molecule type" value="Genomic_DNA"/>
</dbReference>